<organism evidence="6 7">
    <name type="scientific">Flagellimonas ochracea</name>
    <dbReference type="NCBI Taxonomy" id="2696472"/>
    <lineage>
        <taxon>Bacteria</taxon>
        <taxon>Pseudomonadati</taxon>
        <taxon>Bacteroidota</taxon>
        <taxon>Flavobacteriia</taxon>
        <taxon>Flavobacteriales</taxon>
        <taxon>Flavobacteriaceae</taxon>
        <taxon>Flagellimonas</taxon>
    </lineage>
</organism>
<dbReference type="EMBL" id="JAAABI010000002">
    <property type="protein sequence ID" value="NAY92242.1"/>
    <property type="molecule type" value="Genomic_DNA"/>
</dbReference>
<dbReference type="Gene3D" id="1.10.10.10">
    <property type="entry name" value="Winged helix-like DNA-binding domain superfamily/Winged helix DNA-binding domain"/>
    <property type="match status" value="1"/>
</dbReference>
<comment type="caution">
    <text evidence="6">The sequence shown here is derived from an EMBL/GenBank/DDBJ whole genome shotgun (WGS) entry which is preliminary data.</text>
</comment>
<keyword evidence="2" id="KW-0238">DNA-binding</keyword>
<keyword evidence="4" id="KW-0812">Transmembrane</keyword>
<name>A0A964WXV1_9FLAO</name>
<sequence>MRVFIVLSLFLNTELLFGQYRFTGEVAKSNSGKSVYLSLVEDYRKASRIYLNQIIRKTKVDSLGFFQFEGDNLLDSDRIYRIHVDGCFEGMDTDHFLGECQNSESILFIAHNQDTLHLPTSFENQPLCTIASTNLKASLLLEIDALKEAMAFDFMDFPSEANKKLNLNKWFSTLQQFGADTEEPLAELYIYDFLSDRRNKTYRFYLQDVSKNPYYNELSDRLQSKYPNTSFTTQYEAEISTDKQLASFSEPKSPDWNWILGVLLFLSVGANIYFFISKRTKAAKKSTMLWSRLTPQEQKIVEHILEEKSNKEIAASLFVSHSTVKTHINNLYKKLEVSSREEVEACFKK</sequence>
<dbReference type="InterPro" id="IPR016032">
    <property type="entry name" value="Sig_transdc_resp-reg_C-effctor"/>
</dbReference>
<dbReference type="PANTHER" id="PTHR44688:SF16">
    <property type="entry name" value="DNA-BINDING TRANSCRIPTIONAL ACTIVATOR DEVR_DOSR"/>
    <property type="match status" value="1"/>
</dbReference>
<reference evidence="6" key="1">
    <citation type="submission" date="2020-01" db="EMBL/GenBank/DDBJ databases">
        <title>Muricauda ochracea sp. nov., isolated from a tidal flat of Garorim bay in Korea.</title>
        <authorList>
            <person name="Kim D."/>
            <person name="Yoo Y."/>
            <person name="Kim J.-J."/>
        </authorList>
    </citation>
    <scope>NUCLEOTIDE SEQUENCE</scope>
    <source>
        <strain evidence="6">JGD-17</strain>
    </source>
</reference>
<keyword evidence="1" id="KW-0805">Transcription regulation</keyword>
<feature type="transmembrane region" description="Helical" evidence="4">
    <location>
        <begin position="256"/>
        <end position="276"/>
    </location>
</feature>
<dbReference type="CDD" id="cd06170">
    <property type="entry name" value="LuxR_C_like"/>
    <property type="match status" value="1"/>
</dbReference>
<evidence type="ECO:0000313" key="7">
    <source>
        <dbReference type="Proteomes" id="UP000667650"/>
    </source>
</evidence>
<feature type="domain" description="HTH luxR-type" evidence="5">
    <location>
        <begin position="286"/>
        <end position="349"/>
    </location>
</feature>
<dbReference type="Proteomes" id="UP000667650">
    <property type="component" value="Unassembled WGS sequence"/>
</dbReference>
<accession>A0A964WXV1</accession>
<dbReference type="PROSITE" id="PS50043">
    <property type="entry name" value="HTH_LUXR_2"/>
    <property type="match status" value="1"/>
</dbReference>
<evidence type="ECO:0000259" key="5">
    <source>
        <dbReference type="PROSITE" id="PS50043"/>
    </source>
</evidence>
<dbReference type="SMART" id="SM00421">
    <property type="entry name" value="HTH_LUXR"/>
    <property type="match status" value="1"/>
</dbReference>
<dbReference type="SUPFAM" id="SSF46894">
    <property type="entry name" value="C-terminal effector domain of the bipartite response regulators"/>
    <property type="match status" value="1"/>
</dbReference>
<gene>
    <name evidence="6" type="ORF">GTQ34_09950</name>
</gene>
<keyword evidence="4" id="KW-1133">Transmembrane helix</keyword>
<evidence type="ECO:0000256" key="1">
    <source>
        <dbReference type="ARBA" id="ARBA00023015"/>
    </source>
</evidence>
<dbReference type="PANTHER" id="PTHR44688">
    <property type="entry name" value="DNA-BINDING TRANSCRIPTIONAL ACTIVATOR DEVR_DOSR"/>
    <property type="match status" value="1"/>
</dbReference>
<dbReference type="GO" id="GO:0003677">
    <property type="term" value="F:DNA binding"/>
    <property type="evidence" value="ECO:0007669"/>
    <property type="project" value="UniProtKB-KW"/>
</dbReference>
<keyword evidence="4" id="KW-0472">Membrane</keyword>
<dbReference type="AlphaFoldDB" id="A0A964WXV1"/>
<dbReference type="GO" id="GO:0006355">
    <property type="term" value="P:regulation of DNA-templated transcription"/>
    <property type="evidence" value="ECO:0007669"/>
    <property type="project" value="InterPro"/>
</dbReference>
<dbReference type="RefSeq" id="WP_166523626.1">
    <property type="nucleotide sequence ID" value="NZ_JAAABI010000002.1"/>
</dbReference>
<keyword evidence="3" id="KW-0804">Transcription</keyword>
<evidence type="ECO:0000256" key="3">
    <source>
        <dbReference type="ARBA" id="ARBA00023163"/>
    </source>
</evidence>
<evidence type="ECO:0000313" key="6">
    <source>
        <dbReference type="EMBL" id="NAY92242.1"/>
    </source>
</evidence>
<evidence type="ECO:0000256" key="2">
    <source>
        <dbReference type="ARBA" id="ARBA00023125"/>
    </source>
</evidence>
<proteinExistence type="predicted"/>
<protein>
    <submittedName>
        <fullName evidence="6">Helix-turn-helix transcriptional regulator</fullName>
    </submittedName>
</protein>
<evidence type="ECO:0000256" key="4">
    <source>
        <dbReference type="SAM" id="Phobius"/>
    </source>
</evidence>
<dbReference type="PRINTS" id="PR00038">
    <property type="entry name" value="HTHLUXR"/>
</dbReference>
<dbReference type="InterPro" id="IPR000792">
    <property type="entry name" value="Tscrpt_reg_LuxR_C"/>
</dbReference>
<dbReference type="InterPro" id="IPR036388">
    <property type="entry name" value="WH-like_DNA-bd_sf"/>
</dbReference>
<keyword evidence="7" id="KW-1185">Reference proteome</keyword>
<dbReference type="Pfam" id="PF00196">
    <property type="entry name" value="GerE"/>
    <property type="match status" value="1"/>
</dbReference>